<protein>
    <submittedName>
        <fullName evidence="1">Uncharacterized protein</fullName>
    </submittedName>
</protein>
<gene>
    <name evidence="1" type="ORF">B9O19_00524</name>
</gene>
<dbReference type="OrthoDB" id="7058208at2"/>
<dbReference type="GeneID" id="98061944"/>
<evidence type="ECO:0000313" key="1">
    <source>
        <dbReference type="EMBL" id="AUO18707.1"/>
    </source>
</evidence>
<dbReference type="EMBL" id="CP020991">
    <property type="protein sequence ID" value="AUO18707.1"/>
    <property type="molecule type" value="Genomic_DNA"/>
</dbReference>
<name>A0A2K9P0A5_9FIRM</name>
<dbReference type="Proteomes" id="UP000235589">
    <property type="component" value="Chromosome"/>
</dbReference>
<reference evidence="1 2" key="1">
    <citation type="submission" date="2017-04" db="EMBL/GenBank/DDBJ databases">
        <title>Monoglobus pectinilyticus 14 draft genome.</title>
        <authorList>
            <person name="Kim C."/>
            <person name="Rosendale D.I."/>
            <person name="Kelly W.J."/>
            <person name="Tannock G.W."/>
            <person name="Patchett M.L."/>
            <person name="Jordens J.Z."/>
        </authorList>
    </citation>
    <scope>NUCLEOTIDE SEQUENCE [LARGE SCALE GENOMIC DNA]</scope>
    <source>
        <strain evidence="1 2">14</strain>
    </source>
</reference>
<proteinExistence type="predicted"/>
<keyword evidence="2" id="KW-1185">Reference proteome</keyword>
<dbReference type="KEGG" id="mpec:B9O19_00524"/>
<accession>A0A2K9P0A5</accession>
<dbReference type="AlphaFoldDB" id="A0A2K9P0A5"/>
<organism evidence="1 2">
    <name type="scientific">Monoglobus pectinilyticus</name>
    <dbReference type="NCBI Taxonomy" id="1981510"/>
    <lineage>
        <taxon>Bacteria</taxon>
        <taxon>Bacillati</taxon>
        <taxon>Bacillota</taxon>
        <taxon>Clostridia</taxon>
        <taxon>Monoglobales</taxon>
        <taxon>Monoglobaceae</taxon>
        <taxon>Monoglobus</taxon>
    </lineage>
</organism>
<dbReference type="RefSeq" id="WP_102364988.1">
    <property type="nucleotide sequence ID" value="NZ_CP020991.1"/>
</dbReference>
<sequence>MAGYKDWIEAININIDYFSAFMKAWVAFNAWYKFSGEIPPGTDQKCIEYISEQSNRFKTYMTNLLNATDSEGLTYQDNLVKLHEALLNAAITTQEFIGVRQQISFSEVAVKNKNNLEKFDYSNIHYKCLRSQGKLTTTVKNNRTGLEILHIEQDEYDEETLKQQSIFIQLSDTQKTKCLQCYKKLNPYIITSVLDTSEEARKIGVYSFINDSNKRSQAIITILYMLRCCLAHGDISPDEAANRVYKYAYEVIDHL</sequence>
<evidence type="ECO:0000313" key="2">
    <source>
        <dbReference type="Proteomes" id="UP000235589"/>
    </source>
</evidence>